<dbReference type="STRING" id="582692.SAMN05720606_11266"/>
<organism evidence="1 2">
    <name type="scientific">Paenibacillus polysaccharolyticus</name>
    <dbReference type="NCBI Taxonomy" id="582692"/>
    <lineage>
        <taxon>Bacteria</taxon>
        <taxon>Bacillati</taxon>
        <taxon>Bacillota</taxon>
        <taxon>Bacilli</taxon>
        <taxon>Bacillales</taxon>
        <taxon>Paenibacillaceae</taxon>
        <taxon>Paenibacillus</taxon>
    </lineage>
</organism>
<accession>A0A1G5JWK5</accession>
<sequence>MEGAGRSGMDRYRALVIPGFLVLSFSRRKSRDKRARFAPLPIPSLRWLASLLFQTKGKKLAGVGRGMNVCWCIEEKNIGALDAPGWIGIGRSK</sequence>
<dbReference type="AlphaFoldDB" id="A0A1G5JWK5"/>
<reference evidence="2" key="1">
    <citation type="submission" date="2016-10" db="EMBL/GenBank/DDBJ databases">
        <authorList>
            <person name="Varghese N."/>
            <person name="Submissions S."/>
        </authorList>
    </citation>
    <scope>NUCLEOTIDE SEQUENCE [LARGE SCALE GENOMIC DNA]</scope>
    <source>
        <strain evidence="2">BL9</strain>
    </source>
</reference>
<keyword evidence="2" id="KW-1185">Reference proteome</keyword>
<protein>
    <submittedName>
        <fullName evidence="1">Uncharacterized protein</fullName>
    </submittedName>
</protein>
<evidence type="ECO:0000313" key="2">
    <source>
        <dbReference type="Proteomes" id="UP000198538"/>
    </source>
</evidence>
<proteinExistence type="predicted"/>
<evidence type="ECO:0000313" key="1">
    <source>
        <dbReference type="EMBL" id="SCY92250.1"/>
    </source>
</evidence>
<dbReference type="RefSeq" id="WP_090922426.1">
    <property type="nucleotide sequence ID" value="NZ_FMVM01000012.1"/>
</dbReference>
<name>A0A1G5JWK5_9BACL</name>
<dbReference type="Proteomes" id="UP000198538">
    <property type="component" value="Unassembled WGS sequence"/>
</dbReference>
<dbReference type="EMBL" id="FMVM01000012">
    <property type="protein sequence ID" value="SCY92250.1"/>
    <property type="molecule type" value="Genomic_DNA"/>
</dbReference>
<gene>
    <name evidence="1" type="ORF">SAMN05720606_11266</name>
</gene>